<keyword evidence="4 5" id="KW-0131">Cell cycle</keyword>
<reference evidence="8 9" key="1">
    <citation type="submission" date="2017-05" db="EMBL/GenBank/DDBJ databases">
        <authorList>
            <person name="Varghese N."/>
            <person name="Submissions S."/>
        </authorList>
    </citation>
    <scope>NUCLEOTIDE SEQUENCE [LARGE SCALE GENOMIC DNA]</scope>
    <source>
        <strain evidence="8 9">DSM 45474</strain>
    </source>
</reference>
<evidence type="ECO:0000256" key="3">
    <source>
        <dbReference type="ARBA" id="ARBA00023136"/>
    </source>
</evidence>
<dbReference type="InterPro" id="IPR003494">
    <property type="entry name" value="SHS2_FtsA"/>
</dbReference>
<dbReference type="InterPro" id="IPR020823">
    <property type="entry name" value="Cell_div_FtsA"/>
</dbReference>
<proteinExistence type="inferred from homology"/>
<comment type="subunit">
    <text evidence="5">Self-interacts. Interacts with FtsZ.</text>
</comment>
<dbReference type="PANTHER" id="PTHR32432">
    <property type="entry name" value="CELL DIVISION PROTEIN FTSA-RELATED"/>
    <property type="match status" value="1"/>
</dbReference>
<evidence type="ECO:0000313" key="8">
    <source>
        <dbReference type="EMBL" id="SMO47958.1"/>
    </source>
</evidence>
<dbReference type="FunFam" id="3.30.1490.110:FF:000003">
    <property type="entry name" value="Cell division protein FtsA"/>
    <property type="match status" value="1"/>
</dbReference>
<dbReference type="SMART" id="SM00842">
    <property type="entry name" value="FtsA"/>
    <property type="match status" value="1"/>
</dbReference>
<evidence type="ECO:0000256" key="5">
    <source>
        <dbReference type="HAMAP-Rule" id="MF_02033"/>
    </source>
</evidence>
<accession>A0A521BLB8</accession>
<evidence type="ECO:0000256" key="2">
    <source>
        <dbReference type="ARBA" id="ARBA00022618"/>
    </source>
</evidence>
<dbReference type="Gene3D" id="3.30.420.40">
    <property type="match status" value="2"/>
</dbReference>
<gene>
    <name evidence="5" type="primary">ftsA</name>
    <name evidence="8" type="ORF">SAMN06264849_102188</name>
</gene>
<keyword evidence="9" id="KW-1185">Reference proteome</keyword>
<comment type="function">
    <text evidence="5 6">Cell division protein that is involved in the assembly of the Z ring. May serve as a membrane anchor for the Z ring.</text>
</comment>
<evidence type="ECO:0000259" key="7">
    <source>
        <dbReference type="SMART" id="SM00842"/>
    </source>
</evidence>
<comment type="similarity">
    <text evidence="5 6">Belongs to the FtsA/MreB family.</text>
</comment>
<name>A0A521BLB8_9BACL</name>
<evidence type="ECO:0000313" key="9">
    <source>
        <dbReference type="Proteomes" id="UP000315636"/>
    </source>
</evidence>
<organism evidence="8 9">
    <name type="scientific">Melghirimyces algeriensis</name>
    <dbReference type="NCBI Taxonomy" id="910412"/>
    <lineage>
        <taxon>Bacteria</taxon>
        <taxon>Bacillati</taxon>
        <taxon>Bacillota</taxon>
        <taxon>Bacilli</taxon>
        <taxon>Bacillales</taxon>
        <taxon>Thermoactinomycetaceae</taxon>
        <taxon>Melghirimyces</taxon>
    </lineage>
</organism>
<keyword evidence="1 5" id="KW-1003">Cell membrane</keyword>
<evidence type="ECO:0000256" key="4">
    <source>
        <dbReference type="ARBA" id="ARBA00023306"/>
    </source>
</evidence>
<dbReference type="EMBL" id="FXTI01000002">
    <property type="protein sequence ID" value="SMO47958.1"/>
    <property type="molecule type" value="Genomic_DNA"/>
</dbReference>
<dbReference type="Pfam" id="PF02491">
    <property type="entry name" value="SHS2_FTSA"/>
    <property type="match status" value="1"/>
</dbReference>
<dbReference type="NCBIfam" id="TIGR01174">
    <property type="entry name" value="ftsA"/>
    <property type="match status" value="1"/>
</dbReference>
<evidence type="ECO:0000256" key="1">
    <source>
        <dbReference type="ARBA" id="ARBA00022475"/>
    </source>
</evidence>
<keyword evidence="2 5" id="KW-0132">Cell division</keyword>
<dbReference type="AlphaFoldDB" id="A0A521BLB8"/>
<dbReference type="GO" id="GO:0009898">
    <property type="term" value="C:cytoplasmic side of plasma membrane"/>
    <property type="evidence" value="ECO:0007669"/>
    <property type="project" value="UniProtKB-UniRule"/>
</dbReference>
<protein>
    <recommendedName>
        <fullName evidence="5 6">Cell division protein FtsA</fullName>
    </recommendedName>
</protein>
<dbReference type="Pfam" id="PF14450">
    <property type="entry name" value="FtsA"/>
    <property type="match status" value="1"/>
</dbReference>
<dbReference type="PIRSF" id="PIRSF003101">
    <property type="entry name" value="FtsA"/>
    <property type="match status" value="1"/>
</dbReference>
<comment type="subcellular location">
    <subcellularLocation>
        <location evidence="5">Cell membrane</location>
        <topology evidence="5">Peripheral membrane protein</topology>
        <orientation evidence="5">Cytoplasmic side</orientation>
    </subcellularLocation>
    <text evidence="5">Localizes to the Z ring in an FtsZ-dependent manner. Targeted to the membrane through a conserved C-terminal amphipathic helix.</text>
</comment>
<dbReference type="RefSeq" id="WP_142504759.1">
    <property type="nucleotide sequence ID" value="NZ_FXTI01000002.1"/>
</dbReference>
<keyword evidence="3 5" id="KW-0472">Membrane</keyword>
<dbReference type="Gene3D" id="3.30.1490.110">
    <property type="match status" value="1"/>
</dbReference>
<evidence type="ECO:0000256" key="6">
    <source>
        <dbReference type="PIRNR" id="PIRNR003101"/>
    </source>
</evidence>
<sequence length="413" mass="44889">MSSGEFIVGMDIGTSKVRVIVAEVTRDNTQIVGVGSAVSKGTKKGAIIDIDQAVQSIREAIYDAERMVGIEISQVFVGICGNHVSLQSSHGVVAVSGENKEIDQEDIDRVIQAAQVVALPPERTVIEVVPNQFVVDGLQDIQDPYGMVGVRLEVEATIATGTKTIIHNVLRCVEKADLSVAGIILLPLAAGEICLSTDERNMGVVLADVGGGTTSFAIHEQGQLVSTGVLPVGGEYITQDIAYGLRTKTETAEELKRKYGVALVSKADKDITFQVPTIGSNREKTVSQEELAGIIEPRVEEIFQLIRDEVKEAGLSDEPAGGYVLTGGVMSLPHILEVAQSQLGPAVRMVSPRYIGVEDPSFTSGVGMMYYIRRRFLHRFIESSEQGNRRSENRKRKSSTWGKIREFFLREFI</sequence>
<dbReference type="GO" id="GO:0043093">
    <property type="term" value="P:FtsZ-dependent cytokinesis"/>
    <property type="evidence" value="ECO:0007669"/>
    <property type="project" value="UniProtKB-UniRule"/>
</dbReference>
<dbReference type="OrthoDB" id="9768127at2"/>
<feature type="domain" description="SHS2" evidence="7">
    <location>
        <begin position="7"/>
        <end position="194"/>
    </location>
</feature>
<dbReference type="GO" id="GO:0032153">
    <property type="term" value="C:cell division site"/>
    <property type="evidence" value="ECO:0007669"/>
    <property type="project" value="UniProtKB-UniRule"/>
</dbReference>
<dbReference type="SUPFAM" id="SSF53067">
    <property type="entry name" value="Actin-like ATPase domain"/>
    <property type="match status" value="2"/>
</dbReference>
<dbReference type="HAMAP" id="MF_02033">
    <property type="entry name" value="FtsA"/>
    <property type="match status" value="1"/>
</dbReference>
<dbReference type="CDD" id="cd24048">
    <property type="entry name" value="ASKHA_NBD_FtsA"/>
    <property type="match status" value="1"/>
</dbReference>
<dbReference type="InterPro" id="IPR050696">
    <property type="entry name" value="FtsA/MreB"/>
</dbReference>
<dbReference type="PANTHER" id="PTHR32432:SF4">
    <property type="entry name" value="CELL DIVISION PROTEIN FTSA"/>
    <property type="match status" value="1"/>
</dbReference>
<dbReference type="InterPro" id="IPR043129">
    <property type="entry name" value="ATPase_NBD"/>
</dbReference>
<dbReference type="Proteomes" id="UP000315636">
    <property type="component" value="Unassembled WGS sequence"/>
</dbReference>